<dbReference type="STRING" id="77586.A0A0D9W3L9"/>
<dbReference type="PANTHER" id="PTHR35311">
    <property type="entry name" value="KINETOCHORE-ASSOCIATED PROTEIN KNL-2 HOMOLOG"/>
    <property type="match status" value="1"/>
</dbReference>
<dbReference type="Proteomes" id="UP000032180">
    <property type="component" value="Chromosome 4"/>
</dbReference>
<proteinExistence type="predicted"/>
<dbReference type="Pfam" id="PF09133">
    <property type="entry name" value="SANTA"/>
    <property type="match status" value="1"/>
</dbReference>
<dbReference type="eggNOG" id="ENOG502S0VY">
    <property type="taxonomic scope" value="Eukaryota"/>
</dbReference>
<dbReference type="HOGENOM" id="CLU_053047_0_0_1"/>
<accession>A0A0D9W3L9</accession>
<evidence type="ECO:0000256" key="1">
    <source>
        <dbReference type="SAM" id="MobiDB-lite"/>
    </source>
</evidence>
<dbReference type="EnsemblPlants" id="LPERR04G05500.1">
    <property type="protein sequence ID" value="LPERR04G05500.1"/>
    <property type="gene ID" value="LPERR04G05500"/>
</dbReference>
<sequence length="357" mass="39729">MATQPPVSGDGAPPPARSPAVSYLQAMVELHDWWLERVEGEEGKFRVVGFNTTTSRAGRIFTSASIKRRHANGDLETVDGAILLIKRPPNISKMNQNGFPHEVSKHFWQGFPVQWEKIINSNTTEMMEQPESPQKSAAYYIEKFLKGKLKYSMGLFAWDDTFQRTTNEAGIFPNQSLCNSSNERPIVEGSTANTLAASEEFCTGRMDIPKKPLATPGETCHSNQTNHVSSGLEGCETPKCVKATPHALKHLETKDALEITIEGMDPQSGVCQGSKDNTVRRLRNGKVIGMSSSASMKKTYKRRMQDKTFSENIITNEDVTSTTGQISHENVDSVSVQQIHDAPREGRERKRGKRMRS</sequence>
<reference evidence="4" key="2">
    <citation type="submission" date="2013-12" db="EMBL/GenBank/DDBJ databases">
        <authorList>
            <person name="Yu Y."/>
            <person name="Lee S."/>
            <person name="de Baynast K."/>
            <person name="Wissotski M."/>
            <person name="Liu L."/>
            <person name="Talag J."/>
            <person name="Goicoechea J."/>
            <person name="Angelova A."/>
            <person name="Jetty R."/>
            <person name="Kudrna D."/>
            <person name="Golser W."/>
            <person name="Rivera L."/>
            <person name="Zhang J."/>
            <person name="Wing R."/>
        </authorList>
    </citation>
    <scope>NUCLEOTIDE SEQUENCE</scope>
</reference>
<feature type="region of interest" description="Disordered" evidence="1">
    <location>
        <begin position="313"/>
        <end position="357"/>
    </location>
</feature>
<organism evidence="3 4">
    <name type="scientific">Leersia perrieri</name>
    <dbReference type="NCBI Taxonomy" id="77586"/>
    <lineage>
        <taxon>Eukaryota</taxon>
        <taxon>Viridiplantae</taxon>
        <taxon>Streptophyta</taxon>
        <taxon>Embryophyta</taxon>
        <taxon>Tracheophyta</taxon>
        <taxon>Spermatophyta</taxon>
        <taxon>Magnoliopsida</taxon>
        <taxon>Liliopsida</taxon>
        <taxon>Poales</taxon>
        <taxon>Poaceae</taxon>
        <taxon>BOP clade</taxon>
        <taxon>Oryzoideae</taxon>
        <taxon>Oryzeae</taxon>
        <taxon>Oryzinae</taxon>
        <taxon>Leersia</taxon>
    </lineage>
</organism>
<dbReference type="Gramene" id="LPERR04G05500.1">
    <property type="protein sequence ID" value="LPERR04G05500.1"/>
    <property type="gene ID" value="LPERR04G05500"/>
</dbReference>
<protein>
    <recommendedName>
        <fullName evidence="2">SANTA domain-containing protein</fullName>
    </recommendedName>
</protein>
<reference evidence="3" key="3">
    <citation type="submission" date="2015-04" db="UniProtKB">
        <authorList>
            <consortium name="EnsemblPlants"/>
        </authorList>
    </citation>
    <scope>IDENTIFICATION</scope>
</reference>
<evidence type="ECO:0000313" key="4">
    <source>
        <dbReference type="Proteomes" id="UP000032180"/>
    </source>
</evidence>
<dbReference type="InterPro" id="IPR053090">
    <property type="entry name" value="Centromere_KNL-2_homolog"/>
</dbReference>
<dbReference type="InterPro" id="IPR015216">
    <property type="entry name" value="SANTA"/>
</dbReference>
<dbReference type="PANTHER" id="PTHR35311:SF1">
    <property type="entry name" value="PROTEIN EMBRYO DEFECTIVE 1674"/>
    <property type="match status" value="1"/>
</dbReference>
<evidence type="ECO:0000259" key="2">
    <source>
        <dbReference type="Pfam" id="PF09133"/>
    </source>
</evidence>
<reference evidence="3 4" key="1">
    <citation type="submission" date="2012-08" db="EMBL/GenBank/DDBJ databases">
        <title>Oryza genome evolution.</title>
        <authorList>
            <person name="Wing R.A."/>
        </authorList>
    </citation>
    <scope>NUCLEOTIDE SEQUENCE</scope>
</reference>
<keyword evidence="4" id="KW-1185">Reference proteome</keyword>
<evidence type="ECO:0000313" key="3">
    <source>
        <dbReference type="EnsemblPlants" id="LPERR04G05500.1"/>
    </source>
</evidence>
<dbReference type="AlphaFoldDB" id="A0A0D9W3L9"/>
<feature type="domain" description="SANTA" evidence="2">
    <location>
        <begin position="28"/>
        <end position="118"/>
    </location>
</feature>
<feature type="compositionally biased region" description="Polar residues" evidence="1">
    <location>
        <begin position="313"/>
        <end position="338"/>
    </location>
</feature>
<name>A0A0D9W3L9_9ORYZ</name>